<evidence type="ECO:0000256" key="2">
    <source>
        <dbReference type="ARBA" id="ARBA00001936"/>
    </source>
</evidence>
<keyword evidence="11" id="KW-1185">Reference proteome</keyword>
<dbReference type="GO" id="GO:0006974">
    <property type="term" value="P:DNA damage response"/>
    <property type="evidence" value="ECO:0007669"/>
    <property type="project" value="TreeGrafter"/>
</dbReference>
<feature type="domain" description="Damage-control phosphatase ARMT1-like metal-binding" evidence="9">
    <location>
        <begin position="53"/>
        <end position="391"/>
    </location>
</feature>
<name>A0A8J3XAF7_9ACTN</name>
<dbReference type="InterPro" id="IPR039763">
    <property type="entry name" value="ARMT1"/>
</dbReference>
<dbReference type="PANTHER" id="PTHR12260">
    <property type="entry name" value="DAMAGE-CONTROL PHOSPHATASE ARMT1"/>
    <property type="match status" value="1"/>
</dbReference>
<dbReference type="Pfam" id="PF01937">
    <property type="entry name" value="ARMT1-like_dom"/>
    <property type="match status" value="1"/>
</dbReference>
<sequence>MQADRWAPDWGAVEMDDRTPAPSGDAERTRQGAAVNAPPILGNVPGAYALGVFRDRHPALVRQVRDALPYSPDRLEALDRLLEEAIADKMQPLDASAHDFATWLTWGRAYLRGRWTDAPFLWAESFFYRRLLEATGYFAEGPWRGVDPFEPFKQAELTGSIVDEELASMDRVAALPQREKETALLLASLWGNRADLTFQITGELGEDKAADLVVDDGELLWSLVHDGPPGTICVVADNAGRELLPDLALIDHLLARRLATEVVLHVKPQPYFVSDATPADVLAGLRRLSGAPGEAGKAGVRLRQALRSGRLVLRTHPFACAPLPYSDMPDSLRDDFAAASLTITKGDLNYRRLVGDRVWPSDTPFEGVTAYFPGPVVALRTLKSDVLVGVAQEVSAGLDATGERWRTTGTRALIQGRA</sequence>
<dbReference type="GO" id="GO:0046872">
    <property type="term" value="F:metal ion binding"/>
    <property type="evidence" value="ECO:0007669"/>
    <property type="project" value="UniProtKB-KW"/>
</dbReference>
<dbReference type="AlphaFoldDB" id="A0A8J3XAF7"/>
<comment type="caution">
    <text evidence="10">The sequence shown here is derived from an EMBL/GenBank/DDBJ whole genome shotgun (WGS) entry which is preliminary data.</text>
</comment>
<comment type="cofactor">
    <cofactor evidence="2">
        <name>Mn(2+)</name>
        <dbReference type="ChEBI" id="CHEBI:29035"/>
    </cofactor>
</comment>
<gene>
    <name evidence="10" type="ORF">Pmi06nite_65210</name>
</gene>
<evidence type="ECO:0000256" key="3">
    <source>
        <dbReference type="ARBA" id="ARBA00009519"/>
    </source>
</evidence>
<keyword evidence="6" id="KW-0464">Manganese</keyword>
<comment type="similarity">
    <text evidence="3">Belongs to the damage-control phosphatase family. Sugar phosphate phosphatase III subfamily.</text>
</comment>
<dbReference type="Proteomes" id="UP000650628">
    <property type="component" value="Unassembled WGS sequence"/>
</dbReference>
<dbReference type="PANTHER" id="PTHR12260:SF6">
    <property type="entry name" value="DAMAGE-CONTROL PHOSPHATASE ARMT1"/>
    <property type="match status" value="1"/>
</dbReference>
<feature type="compositionally biased region" description="Basic and acidic residues" evidence="8">
    <location>
        <begin position="15"/>
        <end position="30"/>
    </location>
</feature>
<evidence type="ECO:0000256" key="5">
    <source>
        <dbReference type="ARBA" id="ARBA00022801"/>
    </source>
</evidence>
<organism evidence="10 11">
    <name type="scientific">Planotetraspora mira</name>
    <dbReference type="NCBI Taxonomy" id="58121"/>
    <lineage>
        <taxon>Bacteria</taxon>
        <taxon>Bacillati</taxon>
        <taxon>Actinomycetota</taxon>
        <taxon>Actinomycetes</taxon>
        <taxon>Streptosporangiales</taxon>
        <taxon>Streptosporangiaceae</taxon>
        <taxon>Planotetraspora</taxon>
    </lineage>
</organism>
<proteinExistence type="inferred from homology"/>
<evidence type="ECO:0000259" key="9">
    <source>
        <dbReference type="Pfam" id="PF01937"/>
    </source>
</evidence>
<keyword evidence="4" id="KW-0479">Metal-binding</keyword>
<reference evidence="10 11" key="1">
    <citation type="submission" date="2021-01" db="EMBL/GenBank/DDBJ databases">
        <title>Whole genome shotgun sequence of Planotetraspora mira NBRC 15435.</title>
        <authorList>
            <person name="Komaki H."/>
            <person name="Tamura T."/>
        </authorList>
    </citation>
    <scope>NUCLEOTIDE SEQUENCE [LARGE SCALE GENOMIC DNA]</scope>
    <source>
        <strain evidence="10 11">NBRC 15435</strain>
    </source>
</reference>
<comment type="catalytic activity">
    <reaction evidence="7">
        <text>beta-D-fructose 6-phosphate = dihydroxyacetone + D-glyceraldehyde 3-phosphate</text>
        <dbReference type="Rhea" id="RHEA:28002"/>
        <dbReference type="ChEBI" id="CHEBI:16016"/>
        <dbReference type="ChEBI" id="CHEBI:57634"/>
        <dbReference type="ChEBI" id="CHEBI:59776"/>
    </reaction>
</comment>
<evidence type="ECO:0000313" key="11">
    <source>
        <dbReference type="Proteomes" id="UP000650628"/>
    </source>
</evidence>
<comment type="catalytic activity">
    <reaction evidence="1">
        <text>beta-D-fructose 1-phosphate + H2O = D-fructose + phosphate</text>
        <dbReference type="Rhea" id="RHEA:35603"/>
        <dbReference type="ChEBI" id="CHEBI:15377"/>
        <dbReference type="ChEBI" id="CHEBI:37721"/>
        <dbReference type="ChEBI" id="CHEBI:43474"/>
        <dbReference type="ChEBI" id="CHEBI:138881"/>
    </reaction>
</comment>
<evidence type="ECO:0000256" key="1">
    <source>
        <dbReference type="ARBA" id="ARBA00001326"/>
    </source>
</evidence>
<evidence type="ECO:0000256" key="4">
    <source>
        <dbReference type="ARBA" id="ARBA00022723"/>
    </source>
</evidence>
<accession>A0A8J3XAF7</accession>
<evidence type="ECO:0000313" key="10">
    <source>
        <dbReference type="EMBL" id="GII33079.1"/>
    </source>
</evidence>
<dbReference type="Gene3D" id="3.40.50.10880">
    <property type="entry name" value="Uncharacterised protein PF01937, DUF89, domain 3"/>
    <property type="match status" value="1"/>
</dbReference>
<dbReference type="InterPro" id="IPR036075">
    <property type="entry name" value="ARMT-1-like_metal-bd_sf"/>
</dbReference>
<protein>
    <recommendedName>
        <fullName evidence="9">Damage-control phosphatase ARMT1-like metal-binding domain-containing protein</fullName>
    </recommendedName>
</protein>
<evidence type="ECO:0000256" key="8">
    <source>
        <dbReference type="SAM" id="MobiDB-lite"/>
    </source>
</evidence>
<dbReference type="SUPFAM" id="SSF111321">
    <property type="entry name" value="AF1104-like"/>
    <property type="match status" value="1"/>
</dbReference>
<keyword evidence="5" id="KW-0378">Hydrolase</keyword>
<dbReference type="EMBL" id="BOOO01000038">
    <property type="protein sequence ID" value="GII33079.1"/>
    <property type="molecule type" value="Genomic_DNA"/>
</dbReference>
<dbReference type="GO" id="GO:0016791">
    <property type="term" value="F:phosphatase activity"/>
    <property type="evidence" value="ECO:0007669"/>
    <property type="project" value="TreeGrafter"/>
</dbReference>
<dbReference type="InterPro" id="IPR002791">
    <property type="entry name" value="ARMT1-like_metal-bd"/>
</dbReference>
<feature type="region of interest" description="Disordered" evidence="8">
    <location>
        <begin position="1"/>
        <end position="33"/>
    </location>
</feature>
<evidence type="ECO:0000256" key="6">
    <source>
        <dbReference type="ARBA" id="ARBA00023211"/>
    </source>
</evidence>
<evidence type="ECO:0000256" key="7">
    <source>
        <dbReference type="ARBA" id="ARBA00048809"/>
    </source>
</evidence>